<comment type="similarity">
    <text evidence="1">Belongs to the 'GDXG' lipolytic enzyme family.</text>
</comment>
<comment type="caution">
    <text evidence="4">The sequence shown here is derived from an EMBL/GenBank/DDBJ whole genome shotgun (WGS) entry which is preliminary data.</text>
</comment>
<evidence type="ECO:0000256" key="1">
    <source>
        <dbReference type="ARBA" id="ARBA00010515"/>
    </source>
</evidence>
<reference evidence="4 5" key="1">
    <citation type="submission" date="2021-05" db="EMBL/GenBank/DDBJ databases">
        <title>Shewanella sp. JM162201.</title>
        <authorList>
            <person name="Xu S."/>
            <person name="Li A."/>
        </authorList>
    </citation>
    <scope>NUCLEOTIDE SEQUENCE [LARGE SCALE GENOMIC DNA]</scope>
    <source>
        <strain evidence="4 5">JM162201</strain>
    </source>
</reference>
<name>A0ABS5V057_9GAMM</name>
<evidence type="ECO:0000313" key="4">
    <source>
        <dbReference type="EMBL" id="MBT1443830.1"/>
    </source>
</evidence>
<keyword evidence="2 4" id="KW-0378">Hydrolase</keyword>
<dbReference type="PANTHER" id="PTHR48081:SF30">
    <property type="entry name" value="ACETYL-HYDROLASE LIPR-RELATED"/>
    <property type="match status" value="1"/>
</dbReference>
<protein>
    <submittedName>
        <fullName evidence="4">Alpha/beta hydrolase</fullName>
    </submittedName>
</protein>
<dbReference type="GO" id="GO:0016787">
    <property type="term" value="F:hydrolase activity"/>
    <property type="evidence" value="ECO:0007669"/>
    <property type="project" value="UniProtKB-KW"/>
</dbReference>
<dbReference type="Proteomes" id="UP001195903">
    <property type="component" value="Unassembled WGS sequence"/>
</dbReference>
<evidence type="ECO:0000256" key="2">
    <source>
        <dbReference type="ARBA" id="ARBA00022801"/>
    </source>
</evidence>
<dbReference type="PANTHER" id="PTHR48081">
    <property type="entry name" value="AB HYDROLASE SUPERFAMILY PROTEIN C4A8.06C"/>
    <property type="match status" value="1"/>
</dbReference>
<organism evidence="4 5">
    <name type="scientific">Shewanella jiangmenensis</name>
    <dbReference type="NCBI Taxonomy" id="2837387"/>
    <lineage>
        <taxon>Bacteria</taxon>
        <taxon>Pseudomonadati</taxon>
        <taxon>Pseudomonadota</taxon>
        <taxon>Gammaproteobacteria</taxon>
        <taxon>Alteromonadales</taxon>
        <taxon>Shewanellaceae</taxon>
        <taxon>Shewanella</taxon>
    </lineage>
</organism>
<proteinExistence type="inferred from homology"/>
<dbReference type="InterPro" id="IPR029058">
    <property type="entry name" value="AB_hydrolase_fold"/>
</dbReference>
<evidence type="ECO:0000259" key="3">
    <source>
        <dbReference type="Pfam" id="PF07859"/>
    </source>
</evidence>
<accession>A0ABS5V057</accession>
<gene>
    <name evidence="4" type="ORF">KJI95_04715</name>
</gene>
<keyword evidence="5" id="KW-1185">Reference proteome</keyword>
<dbReference type="InterPro" id="IPR013094">
    <property type="entry name" value="AB_hydrolase_3"/>
</dbReference>
<dbReference type="InterPro" id="IPR050300">
    <property type="entry name" value="GDXG_lipolytic_enzyme"/>
</dbReference>
<evidence type="ECO:0000313" key="5">
    <source>
        <dbReference type="Proteomes" id="UP001195903"/>
    </source>
</evidence>
<sequence length="325" mass="35539">MASWQAKVLNSILSLVARPSINAQGVRLSLADIRLRLLALDCRYLAWPKALAVDEIPLTHSKLLHYRLNDENSLSQAEAPALIPEAEQASAPEAKRRAPLALFYVRGGGFCFKTPHAHARFIAALCRELDAEAFVPDYRLAPEHPFPAPFEDVLEAFGQFLARWQGPFVVMGDSAGGNLAMALLLEAKKRGLNTGQAAVLLSPALDLAITGDSEQLLEADDPFFTVESLLRLRGAYLRGANPMDPRVSPLHGKLDGLPPVLLLAGTRELLLDDARRMAQRLAGAGVTVESRFIANMPHVFPLFELLPEAALAKALIVNFIRRYSL</sequence>
<dbReference type="RefSeq" id="WP_214505986.1">
    <property type="nucleotide sequence ID" value="NZ_JAHEPS010000001.1"/>
</dbReference>
<feature type="domain" description="Alpha/beta hydrolase fold-3" evidence="3">
    <location>
        <begin position="102"/>
        <end position="301"/>
    </location>
</feature>
<dbReference type="EMBL" id="JAHEPS010000001">
    <property type="protein sequence ID" value="MBT1443830.1"/>
    <property type="molecule type" value="Genomic_DNA"/>
</dbReference>
<dbReference type="Pfam" id="PF07859">
    <property type="entry name" value="Abhydrolase_3"/>
    <property type="match status" value="1"/>
</dbReference>
<dbReference type="SUPFAM" id="SSF53474">
    <property type="entry name" value="alpha/beta-Hydrolases"/>
    <property type="match status" value="1"/>
</dbReference>
<dbReference type="Gene3D" id="3.40.50.1820">
    <property type="entry name" value="alpha/beta hydrolase"/>
    <property type="match status" value="1"/>
</dbReference>